<name>A0AAU9QS10_9VIBR</name>
<gene>
    <name evidence="1" type="ORF">THF1A12_400043</name>
</gene>
<reference evidence="1" key="1">
    <citation type="submission" date="2022-01" db="EMBL/GenBank/DDBJ databases">
        <authorList>
            <person name="Lagorce A."/>
        </authorList>
    </citation>
    <scope>NUCLEOTIDE SEQUENCE</scope>
    <source>
        <strain evidence="1">Th15_F1_A12</strain>
    </source>
</reference>
<organism evidence="1 2">
    <name type="scientific">Vibrio jasicida</name>
    <dbReference type="NCBI Taxonomy" id="766224"/>
    <lineage>
        <taxon>Bacteria</taxon>
        <taxon>Pseudomonadati</taxon>
        <taxon>Pseudomonadota</taxon>
        <taxon>Gammaproteobacteria</taxon>
        <taxon>Vibrionales</taxon>
        <taxon>Vibrionaceae</taxon>
        <taxon>Vibrio</taxon>
    </lineage>
</organism>
<evidence type="ECO:0000313" key="1">
    <source>
        <dbReference type="EMBL" id="CAH1600376.1"/>
    </source>
</evidence>
<proteinExistence type="predicted"/>
<dbReference type="EMBL" id="CAKMUD010000095">
    <property type="protein sequence ID" value="CAH1600376.1"/>
    <property type="molecule type" value="Genomic_DNA"/>
</dbReference>
<evidence type="ECO:0000313" key="2">
    <source>
        <dbReference type="Proteomes" id="UP001295462"/>
    </source>
</evidence>
<sequence length="54" mass="6060">MQGLHILLGAAHCEKQCAIHNLLQKFSVQGVKSKSYANIKLMLLIKSLNIKRDI</sequence>
<accession>A0AAU9QS10</accession>
<dbReference type="Proteomes" id="UP001295462">
    <property type="component" value="Unassembled WGS sequence"/>
</dbReference>
<dbReference type="AlphaFoldDB" id="A0AAU9QS10"/>
<comment type="caution">
    <text evidence="1">The sequence shown here is derived from an EMBL/GenBank/DDBJ whole genome shotgun (WGS) entry which is preliminary data.</text>
</comment>
<protein>
    <submittedName>
        <fullName evidence="1">Uncharacterized protein</fullName>
    </submittedName>
</protein>